<feature type="compositionally biased region" description="Basic and acidic residues" evidence="2">
    <location>
        <begin position="227"/>
        <end position="249"/>
    </location>
</feature>
<dbReference type="InterPro" id="IPR004114">
    <property type="entry name" value="THUMP_dom"/>
</dbReference>
<evidence type="ECO:0000259" key="3">
    <source>
        <dbReference type="PROSITE" id="PS51165"/>
    </source>
</evidence>
<dbReference type="GO" id="GO:0008033">
    <property type="term" value="P:tRNA processing"/>
    <property type="evidence" value="ECO:0007669"/>
    <property type="project" value="UniProtKB-ARBA"/>
</dbReference>
<dbReference type="SUPFAM" id="SSF143437">
    <property type="entry name" value="THUMP domain-like"/>
    <property type="match status" value="1"/>
</dbReference>
<dbReference type="SMART" id="SM00981">
    <property type="entry name" value="THUMP"/>
    <property type="match status" value="1"/>
</dbReference>
<dbReference type="Gene3D" id="3.30.2130.30">
    <property type="match status" value="1"/>
</dbReference>
<organism evidence="4">
    <name type="scientific">Candidatus Methanomethylicus mesodigestus</name>
    <dbReference type="NCBI Taxonomy" id="1867258"/>
    <lineage>
        <taxon>Archaea</taxon>
        <taxon>Thermoproteota</taxon>
        <taxon>Methanosuratincolia</taxon>
        <taxon>Candidatus Methanomethylicales</taxon>
        <taxon>Candidatus Methanomethylicaceae</taxon>
        <taxon>Candidatus Methanomethylicus</taxon>
    </lineage>
</organism>
<sequence>MDVPWSVHDPHSSFFPGHIAGWDNASIFQKAGLVLKLDQAPNGGSKHESEHLVTDAHSGHVLLTTDYGKERAAGTEALDLIYPYDPEARALGTGFGGLLLIETALGATRASRILAGGPTSLIRTITPIDALVGATKNEILGGIARLIGDRRLTVRVRCRRRGRSVPSSTSIESEVGAFLASKGHRIDLANPQAIVNIDIIGGSAAISVRKPEDFVRKPRGCPIARSAKGEGEQRAPPERRIQESRVGRP</sequence>
<dbReference type="GO" id="GO:0003723">
    <property type="term" value="F:RNA binding"/>
    <property type="evidence" value="ECO:0007669"/>
    <property type="project" value="UniProtKB-UniRule"/>
</dbReference>
<gene>
    <name evidence="4" type="ORF">ENS19_00350</name>
</gene>
<comment type="caution">
    <text evidence="4">The sequence shown here is derived from an EMBL/GenBank/DDBJ whole genome shotgun (WGS) entry which is preliminary data.</text>
</comment>
<protein>
    <recommendedName>
        <fullName evidence="3">THUMP domain-containing protein</fullName>
    </recommendedName>
</protein>
<feature type="region of interest" description="Disordered" evidence="2">
    <location>
        <begin position="217"/>
        <end position="249"/>
    </location>
</feature>
<evidence type="ECO:0000256" key="1">
    <source>
        <dbReference type="PROSITE-ProRule" id="PRU00529"/>
    </source>
</evidence>
<dbReference type="EMBL" id="DSTX01000001">
    <property type="protein sequence ID" value="HFK19718.1"/>
    <property type="molecule type" value="Genomic_DNA"/>
</dbReference>
<name>A0A7C3J4R8_9CREN</name>
<accession>A0A7C3J4R8</accession>
<dbReference type="Pfam" id="PF02926">
    <property type="entry name" value="THUMP"/>
    <property type="match status" value="1"/>
</dbReference>
<keyword evidence="1" id="KW-0694">RNA-binding</keyword>
<proteinExistence type="predicted"/>
<reference evidence="4" key="1">
    <citation type="journal article" date="2020" name="mSystems">
        <title>Genome- and Community-Level Interaction Insights into Carbon Utilization and Element Cycling Functions of Hydrothermarchaeota in Hydrothermal Sediment.</title>
        <authorList>
            <person name="Zhou Z."/>
            <person name="Liu Y."/>
            <person name="Xu W."/>
            <person name="Pan J."/>
            <person name="Luo Z.H."/>
            <person name="Li M."/>
        </authorList>
    </citation>
    <scope>NUCLEOTIDE SEQUENCE [LARGE SCALE GENOMIC DNA]</scope>
    <source>
        <strain evidence="4">SpSt-468</strain>
    </source>
</reference>
<evidence type="ECO:0000256" key="2">
    <source>
        <dbReference type="SAM" id="MobiDB-lite"/>
    </source>
</evidence>
<feature type="domain" description="THUMP" evidence="3">
    <location>
        <begin position="110"/>
        <end position="210"/>
    </location>
</feature>
<evidence type="ECO:0000313" key="4">
    <source>
        <dbReference type="EMBL" id="HFK19718.1"/>
    </source>
</evidence>
<dbReference type="PROSITE" id="PS51165">
    <property type="entry name" value="THUMP"/>
    <property type="match status" value="1"/>
</dbReference>
<dbReference type="AlphaFoldDB" id="A0A7C3J4R8"/>